<dbReference type="PANTHER" id="PTHR35814">
    <property type="match status" value="1"/>
</dbReference>
<gene>
    <name evidence="6" type="ORF">GB2207_11908</name>
</gene>
<evidence type="ECO:0000313" key="7">
    <source>
        <dbReference type="Proteomes" id="UP000005555"/>
    </source>
</evidence>
<dbReference type="EMBL" id="AAPI01000003">
    <property type="protein sequence ID" value="EAS47321.1"/>
    <property type="molecule type" value="Genomic_DNA"/>
</dbReference>
<keyword evidence="7" id="KW-1185">Reference proteome</keyword>
<dbReference type="STRING" id="314287.GB2207_11908"/>
<evidence type="ECO:0000256" key="2">
    <source>
        <dbReference type="ARBA" id="ARBA00022692"/>
    </source>
</evidence>
<keyword evidence="4 5" id="KW-0472">Membrane</keyword>
<evidence type="ECO:0000256" key="1">
    <source>
        <dbReference type="ARBA" id="ARBA00004370"/>
    </source>
</evidence>
<dbReference type="SUPFAM" id="SSF161084">
    <property type="entry name" value="MAPEG domain-like"/>
    <property type="match status" value="1"/>
</dbReference>
<keyword evidence="2 5" id="KW-0812">Transmembrane</keyword>
<feature type="transmembrane region" description="Helical" evidence="5">
    <location>
        <begin position="80"/>
        <end position="98"/>
    </location>
</feature>
<dbReference type="InterPro" id="IPR023352">
    <property type="entry name" value="MAPEG-like_dom_sf"/>
</dbReference>
<dbReference type="Gene3D" id="1.20.120.550">
    <property type="entry name" value="Membrane associated eicosanoid/glutathione metabolism-like domain"/>
    <property type="match status" value="1"/>
</dbReference>
<evidence type="ECO:0000256" key="5">
    <source>
        <dbReference type="SAM" id="Phobius"/>
    </source>
</evidence>
<dbReference type="GO" id="GO:0016020">
    <property type="term" value="C:membrane"/>
    <property type="evidence" value="ECO:0007669"/>
    <property type="project" value="UniProtKB-SubCell"/>
</dbReference>
<dbReference type="Proteomes" id="UP000005555">
    <property type="component" value="Unassembled WGS sequence"/>
</dbReference>
<evidence type="ECO:0000256" key="4">
    <source>
        <dbReference type="ARBA" id="ARBA00023136"/>
    </source>
</evidence>
<feature type="transmembrane region" description="Helical" evidence="5">
    <location>
        <begin position="6"/>
        <end position="26"/>
    </location>
</feature>
<comment type="caution">
    <text evidence="6">The sequence shown here is derived from an EMBL/GenBank/DDBJ whole genome shotgun (WGS) entry which is preliminary data.</text>
</comment>
<dbReference type="AlphaFoldDB" id="Q1YS85"/>
<accession>Q1YS85</accession>
<dbReference type="Pfam" id="PF01124">
    <property type="entry name" value="MAPEG"/>
    <property type="match status" value="1"/>
</dbReference>
<dbReference type="HOGENOM" id="CLU_134926_1_0_6"/>
<dbReference type="OrthoDB" id="8537976at2"/>
<dbReference type="GO" id="GO:0016740">
    <property type="term" value="F:transferase activity"/>
    <property type="evidence" value="ECO:0007669"/>
    <property type="project" value="UniProtKB-KW"/>
</dbReference>
<name>Q1YS85_9GAMM</name>
<dbReference type="InterPro" id="IPR001129">
    <property type="entry name" value="Membr-assoc_MAPEG"/>
</dbReference>
<dbReference type="PANTHER" id="PTHR35814:SF1">
    <property type="entry name" value="GLUTATHIONE S-TRANSFERASE-RELATED"/>
    <property type="match status" value="1"/>
</dbReference>
<keyword evidence="3 5" id="KW-1133">Transmembrane helix</keyword>
<feature type="transmembrane region" description="Helical" evidence="5">
    <location>
        <begin position="57"/>
        <end position="74"/>
    </location>
</feature>
<evidence type="ECO:0000313" key="6">
    <source>
        <dbReference type="EMBL" id="EAS47321.1"/>
    </source>
</evidence>
<comment type="subcellular location">
    <subcellularLocation>
        <location evidence="1">Membrane</location>
    </subcellularLocation>
</comment>
<protein>
    <submittedName>
        <fullName evidence="6">Glutathione S-transferase related protein, MAPEG superfamily protein</fullName>
    </submittedName>
</protein>
<evidence type="ECO:0000256" key="3">
    <source>
        <dbReference type="ARBA" id="ARBA00022989"/>
    </source>
</evidence>
<proteinExistence type="predicted"/>
<organism evidence="6 7">
    <name type="scientific">gamma proteobacterium HTCC2207</name>
    <dbReference type="NCBI Taxonomy" id="314287"/>
    <lineage>
        <taxon>Bacteria</taxon>
        <taxon>Pseudomonadati</taxon>
        <taxon>Pseudomonadota</taxon>
        <taxon>Gammaproteobacteria</taxon>
        <taxon>Cellvibrionales</taxon>
        <taxon>Porticoccaceae</taxon>
        <taxon>SAR92 clade</taxon>
    </lineage>
</organism>
<dbReference type="eggNOG" id="COG3788">
    <property type="taxonomic scope" value="Bacteria"/>
</dbReference>
<feature type="transmembrane region" description="Helical" evidence="5">
    <location>
        <begin position="110"/>
        <end position="128"/>
    </location>
</feature>
<keyword evidence="6" id="KW-0808">Transferase</keyword>
<sequence>MQLPTILSITPIYIALLGLLFIPFTLRAGLYRVKTNIFIGTGDDPEMLRRIRGQGNFVETVPMALLLFVAMELLGAKDLWLHALGIALVLGRICHYLAITELGPKVLRPIGMSTTMITILVSSLWILINAL</sequence>
<reference evidence="6 7" key="1">
    <citation type="submission" date="2006-03" db="EMBL/GenBank/DDBJ databases">
        <authorList>
            <person name="Giovannoni S.J."/>
            <person name="Cho J.-C."/>
            <person name="Ferriera S."/>
            <person name="Johnson J."/>
            <person name="Kravitz S."/>
            <person name="Halpern A."/>
            <person name="Remington K."/>
            <person name="Beeson K."/>
            <person name="Tran B."/>
            <person name="Rogers Y.-H."/>
            <person name="Friedman R."/>
            <person name="Venter J.C."/>
        </authorList>
    </citation>
    <scope>NUCLEOTIDE SEQUENCE [LARGE SCALE GENOMIC DNA]</scope>
    <source>
        <strain evidence="6 7">HTCC2207</strain>
    </source>
</reference>